<dbReference type="Proteomes" id="UP000307440">
    <property type="component" value="Unassembled WGS sequence"/>
</dbReference>
<keyword evidence="2" id="KW-1185">Reference proteome</keyword>
<dbReference type="STRING" id="230819.A0A5C3L9I4"/>
<dbReference type="Gene3D" id="3.20.170.20">
    <property type="entry name" value="Protein of unknown function DUF952"/>
    <property type="match status" value="1"/>
</dbReference>
<name>A0A5C3L9I4_COPMA</name>
<protein>
    <recommendedName>
        <fullName evidence="3">DUF952-domain-containing protein</fullName>
    </recommendedName>
</protein>
<accession>A0A5C3L9I4</accession>
<evidence type="ECO:0000313" key="2">
    <source>
        <dbReference type="Proteomes" id="UP000307440"/>
    </source>
</evidence>
<gene>
    <name evidence="1" type="ORF">FA15DRAFT_582663</name>
</gene>
<dbReference type="SUPFAM" id="SSF56399">
    <property type="entry name" value="ADP-ribosylation"/>
    <property type="match status" value="1"/>
</dbReference>
<dbReference type="EMBL" id="ML210150">
    <property type="protein sequence ID" value="TFK29355.1"/>
    <property type="molecule type" value="Genomic_DNA"/>
</dbReference>
<dbReference type="InterPro" id="IPR009297">
    <property type="entry name" value="DUF952"/>
</dbReference>
<proteinExistence type="predicted"/>
<organism evidence="1 2">
    <name type="scientific">Coprinopsis marcescibilis</name>
    <name type="common">Agaric fungus</name>
    <name type="synonym">Psathyrella marcescibilis</name>
    <dbReference type="NCBI Taxonomy" id="230819"/>
    <lineage>
        <taxon>Eukaryota</taxon>
        <taxon>Fungi</taxon>
        <taxon>Dikarya</taxon>
        <taxon>Basidiomycota</taxon>
        <taxon>Agaricomycotina</taxon>
        <taxon>Agaricomycetes</taxon>
        <taxon>Agaricomycetidae</taxon>
        <taxon>Agaricales</taxon>
        <taxon>Agaricineae</taxon>
        <taxon>Psathyrellaceae</taxon>
        <taxon>Coprinopsis</taxon>
    </lineage>
</organism>
<dbReference type="Pfam" id="PF06108">
    <property type="entry name" value="DUF952"/>
    <property type="match status" value="1"/>
</dbReference>
<dbReference type="OrthoDB" id="3335358at2759"/>
<evidence type="ECO:0000313" key="1">
    <source>
        <dbReference type="EMBL" id="TFK29355.1"/>
    </source>
</evidence>
<reference evidence="1 2" key="1">
    <citation type="journal article" date="2019" name="Nat. Ecol. Evol.">
        <title>Megaphylogeny resolves global patterns of mushroom evolution.</title>
        <authorList>
            <person name="Varga T."/>
            <person name="Krizsan K."/>
            <person name="Foldi C."/>
            <person name="Dima B."/>
            <person name="Sanchez-Garcia M."/>
            <person name="Sanchez-Ramirez S."/>
            <person name="Szollosi G.J."/>
            <person name="Szarkandi J.G."/>
            <person name="Papp V."/>
            <person name="Albert L."/>
            <person name="Andreopoulos W."/>
            <person name="Angelini C."/>
            <person name="Antonin V."/>
            <person name="Barry K.W."/>
            <person name="Bougher N.L."/>
            <person name="Buchanan P."/>
            <person name="Buyck B."/>
            <person name="Bense V."/>
            <person name="Catcheside P."/>
            <person name="Chovatia M."/>
            <person name="Cooper J."/>
            <person name="Damon W."/>
            <person name="Desjardin D."/>
            <person name="Finy P."/>
            <person name="Geml J."/>
            <person name="Haridas S."/>
            <person name="Hughes K."/>
            <person name="Justo A."/>
            <person name="Karasinski D."/>
            <person name="Kautmanova I."/>
            <person name="Kiss B."/>
            <person name="Kocsube S."/>
            <person name="Kotiranta H."/>
            <person name="LaButti K.M."/>
            <person name="Lechner B.E."/>
            <person name="Liimatainen K."/>
            <person name="Lipzen A."/>
            <person name="Lukacs Z."/>
            <person name="Mihaltcheva S."/>
            <person name="Morgado L.N."/>
            <person name="Niskanen T."/>
            <person name="Noordeloos M.E."/>
            <person name="Ohm R.A."/>
            <person name="Ortiz-Santana B."/>
            <person name="Ovrebo C."/>
            <person name="Racz N."/>
            <person name="Riley R."/>
            <person name="Savchenko A."/>
            <person name="Shiryaev A."/>
            <person name="Soop K."/>
            <person name="Spirin V."/>
            <person name="Szebenyi C."/>
            <person name="Tomsovsky M."/>
            <person name="Tulloss R.E."/>
            <person name="Uehling J."/>
            <person name="Grigoriev I.V."/>
            <person name="Vagvolgyi C."/>
            <person name="Papp T."/>
            <person name="Martin F.M."/>
            <person name="Miettinen O."/>
            <person name="Hibbett D.S."/>
            <person name="Nagy L.G."/>
        </authorList>
    </citation>
    <scope>NUCLEOTIDE SEQUENCE [LARGE SCALE GENOMIC DNA]</scope>
    <source>
        <strain evidence="1 2">CBS 121175</strain>
    </source>
</reference>
<dbReference type="AlphaFoldDB" id="A0A5C3L9I4"/>
<sequence>MTEATAQEPRYVYKIVSSSTPPPAPLPELLPVSELDQSSGFVHLSTAKQVPNTLQLFFNQDAEVYLLRLEYSKIHEQTKWEYPEGGQIGAERVFPHLYNGNELGAIEVESVVHCKRGNDAVWSDVLVRLTDRNGRPWLV</sequence>
<evidence type="ECO:0008006" key="3">
    <source>
        <dbReference type="Google" id="ProtNLM"/>
    </source>
</evidence>
<dbReference type="PANTHER" id="PTHR34129:SF1">
    <property type="entry name" value="DUF952 DOMAIN-CONTAINING PROTEIN"/>
    <property type="match status" value="1"/>
</dbReference>
<dbReference type="PANTHER" id="PTHR34129">
    <property type="entry name" value="BLR1139 PROTEIN"/>
    <property type="match status" value="1"/>
</dbReference>